<organism evidence="1">
    <name type="scientific">marine metagenome</name>
    <dbReference type="NCBI Taxonomy" id="408172"/>
    <lineage>
        <taxon>unclassified sequences</taxon>
        <taxon>metagenomes</taxon>
        <taxon>ecological metagenomes</taxon>
    </lineage>
</organism>
<name>A0A382RFE3_9ZZZZ</name>
<feature type="non-terminal residue" evidence="1">
    <location>
        <position position="1"/>
    </location>
</feature>
<accession>A0A382RFE3</accession>
<proteinExistence type="predicted"/>
<evidence type="ECO:0000313" key="1">
    <source>
        <dbReference type="EMBL" id="SVC95291.1"/>
    </source>
</evidence>
<dbReference type="EMBL" id="UINC01120669">
    <property type="protein sequence ID" value="SVC95291.1"/>
    <property type="molecule type" value="Genomic_DNA"/>
</dbReference>
<reference evidence="1" key="1">
    <citation type="submission" date="2018-05" db="EMBL/GenBank/DDBJ databases">
        <authorList>
            <person name="Lanie J.A."/>
            <person name="Ng W.-L."/>
            <person name="Kazmierczak K.M."/>
            <person name="Andrzejewski T.M."/>
            <person name="Davidsen T.M."/>
            <person name="Wayne K.J."/>
            <person name="Tettelin H."/>
            <person name="Glass J.I."/>
            <person name="Rusch D."/>
            <person name="Podicherti R."/>
            <person name="Tsui H.-C.T."/>
            <person name="Winkler M.E."/>
        </authorList>
    </citation>
    <scope>NUCLEOTIDE SEQUENCE</scope>
</reference>
<sequence>TMTSDGFNIICGNLYKDGYPIKWDIHNLSESDQTAENNWWCNTDPSDIGDNQIWEMNGSVDYQPIVRRQPWWMPTYTTQATCEAAAGNWGSSASSCTWE</sequence>
<dbReference type="AlphaFoldDB" id="A0A382RFE3"/>
<gene>
    <name evidence="1" type="ORF">METZ01_LOCUS348145</name>
</gene>
<protein>
    <submittedName>
        <fullName evidence="1">Uncharacterized protein</fullName>
    </submittedName>
</protein>